<feature type="active site" evidence="1">
    <location>
        <position position="258"/>
    </location>
</feature>
<dbReference type="PANTHER" id="PTHR10046">
    <property type="entry name" value="ATP DEPENDENT LON PROTEASE FAMILY MEMBER"/>
    <property type="match status" value="1"/>
</dbReference>
<dbReference type="GO" id="GO:0004252">
    <property type="term" value="F:serine-type endopeptidase activity"/>
    <property type="evidence" value="ECO:0007669"/>
    <property type="project" value="UniProtKB-UniRule"/>
</dbReference>
<dbReference type="PROSITE" id="PS50106">
    <property type="entry name" value="PDZ"/>
    <property type="match status" value="1"/>
</dbReference>
<dbReference type="GO" id="GO:0004176">
    <property type="term" value="F:ATP-dependent peptidase activity"/>
    <property type="evidence" value="ECO:0007669"/>
    <property type="project" value="UniProtKB-UniRule"/>
</dbReference>
<dbReference type="Proteomes" id="UP000241085">
    <property type="component" value="Unassembled WGS sequence"/>
</dbReference>
<evidence type="ECO:0000259" key="3">
    <source>
        <dbReference type="PROSITE" id="PS50106"/>
    </source>
</evidence>
<keyword evidence="2" id="KW-0812">Transmembrane</keyword>
<protein>
    <recommendedName>
        <fullName evidence="1">endopeptidase La</fullName>
        <ecNumber evidence="1">3.4.21.53</ecNumber>
    </recommendedName>
</protein>
<dbReference type="Pfam" id="PF13180">
    <property type="entry name" value="PDZ_2"/>
    <property type="match status" value="1"/>
</dbReference>
<evidence type="ECO:0000259" key="4">
    <source>
        <dbReference type="PROSITE" id="PS51786"/>
    </source>
</evidence>
<evidence type="ECO:0000256" key="2">
    <source>
        <dbReference type="SAM" id="Phobius"/>
    </source>
</evidence>
<comment type="similarity">
    <text evidence="1">Belongs to the peptidase S16 family.</text>
</comment>
<keyword evidence="6" id="KW-1185">Reference proteome</keyword>
<comment type="caution">
    <text evidence="5">The sequence shown here is derived from an EMBL/GenBank/DDBJ whole genome shotgun (WGS) entry which is preliminary data.</text>
</comment>
<dbReference type="GO" id="GO:0005524">
    <property type="term" value="F:ATP binding"/>
    <property type="evidence" value="ECO:0007669"/>
    <property type="project" value="InterPro"/>
</dbReference>
<feature type="transmembrane region" description="Helical" evidence="2">
    <location>
        <begin position="20"/>
        <end position="44"/>
    </location>
</feature>
<dbReference type="Gene3D" id="2.30.42.10">
    <property type="match status" value="1"/>
</dbReference>
<dbReference type="SMART" id="SM00228">
    <property type="entry name" value="PDZ"/>
    <property type="match status" value="1"/>
</dbReference>
<accession>A0A2T4UXT9</accession>
<evidence type="ECO:0000313" key="6">
    <source>
        <dbReference type="Proteomes" id="UP000241085"/>
    </source>
</evidence>
<dbReference type="GO" id="GO:0006508">
    <property type="term" value="P:proteolysis"/>
    <property type="evidence" value="ECO:0007669"/>
    <property type="project" value="UniProtKB-KW"/>
</dbReference>
<dbReference type="Gene3D" id="3.30.230.10">
    <property type="match status" value="1"/>
</dbReference>
<gene>
    <name evidence="5" type="ORF">C1I63_16905</name>
</gene>
<dbReference type="Pfam" id="PF05362">
    <property type="entry name" value="Lon_C"/>
    <property type="match status" value="1"/>
</dbReference>
<dbReference type="InterPro" id="IPR027065">
    <property type="entry name" value="Lon_Prtase"/>
</dbReference>
<dbReference type="PROSITE" id="PS51786">
    <property type="entry name" value="LON_PROTEOLYTIC"/>
    <property type="match status" value="1"/>
</dbReference>
<keyword evidence="1" id="KW-0378">Hydrolase</keyword>
<dbReference type="AlphaFoldDB" id="A0A2T4UXT9"/>
<dbReference type="GO" id="GO:0030163">
    <property type="term" value="P:protein catabolic process"/>
    <property type="evidence" value="ECO:0007669"/>
    <property type="project" value="InterPro"/>
</dbReference>
<evidence type="ECO:0000313" key="5">
    <source>
        <dbReference type="EMBL" id="PTL74341.1"/>
    </source>
</evidence>
<dbReference type="InterPro" id="IPR014721">
    <property type="entry name" value="Ribsml_uS5_D2-typ_fold_subgr"/>
</dbReference>
<comment type="catalytic activity">
    <reaction evidence="1">
        <text>Hydrolysis of proteins in presence of ATP.</text>
        <dbReference type="EC" id="3.4.21.53"/>
    </reaction>
</comment>
<reference evidence="5 6" key="1">
    <citation type="submission" date="2018-03" db="EMBL/GenBank/DDBJ databases">
        <title>Bacteriophage NCPPB3778 and a type I-E CRISPR drive the evolution of the US Biological Select Agent, Rathayibacter toxicus.</title>
        <authorList>
            <person name="Davis E.W.II."/>
            <person name="Tabima J.F."/>
            <person name="Weisberg A.J."/>
            <person name="Dantas Lopes L."/>
            <person name="Wiseman M.S."/>
            <person name="Wiseman M.S."/>
            <person name="Pupko T."/>
            <person name="Belcher M.S."/>
            <person name="Sechler A.J."/>
            <person name="Tancos M.A."/>
            <person name="Schroeder B.K."/>
            <person name="Murray T.D."/>
            <person name="Luster D.G."/>
            <person name="Schneider W.L."/>
            <person name="Rogers E."/>
            <person name="Andreote F.D."/>
            <person name="Grunwald N.J."/>
            <person name="Putnam M.L."/>
            <person name="Chang J.H."/>
        </authorList>
    </citation>
    <scope>NUCLEOTIDE SEQUENCE [LARGE SCALE GENOMIC DNA]</scope>
    <source>
        <strain evidence="5 6">DSM 15933</strain>
    </source>
</reference>
<proteinExistence type="inferred from homology"/>
<dbReference type="InterPro" id="IPR020568">
    <property type="entry name" value="Ribosomal_Su5_D2-typ_SF"/>
</dbReference>
<keyword evidence="2" id="KW-0472">Membrane</keyword>
<organism evidence="5 6">
    <name type="scientific">Rathayibacter caricis DSM 15933</name>
    <dbReference type="NCBI Taxonomy" id="1328867"/>
    <lineage>
        <taxon>Bacteria</taxon>
        <taxon>Bacillati</taxon>
        <taxon>Actinomycetota</taxon>
        <taxon>Actinomycetes</taxon>
        <taxon>Micrococcales</taxon>
        <taxon>Microbacteriaceae</taxon>
        <taxon>Rathayibacter</taxon>
    </lineage>
</organism>
<feature type="domain" description="PDZ" evidence="3">
    <location>
        <begin position="133"/>
        <end position="215"/>
    </location>
</feature>
<dbReference type="EMBL" id="PZPL01000001">
    <property type="protein sequence ID" value="PTL74341.1"/>
    <property type="molecule type" value="Genomic_DNA"/>
</dbReference>
<dbReference type="EC" id="3.4.21.53" evidence="1"/>
<keyword evidence="1" id="KW-0720">Serine protease</keyword>
<dbReference type="SUPFAM" id="SSF50156">
    <property type="entry name" value="PDZ domain-like"/>
    <property type="match status" value="1"/>
</dbReference>
<sequence length="369" mass="38010">MTLFSDDPRRSPTLERRAWVGPAVLFSGVALVVVLGVAPAPYVIEQPGPVFDTLGTSEADGEDVPLISIPDEPTYPTTGTLDMLTVSVVGNPESLPSWVEIVGAWFDRSKAVVPVESIFPRSVTVEQRDEANQAEMTDSQQEAIAAALTELGYPVEQRVSVVQIPEGSPSVDVLEPGDAVVAVGGEPITDVAALREAVQASEAGSPVDLTVERDGEQQDVRVVPVDRDGSAVLGIVAGAAFDFPFEVDIQLDDVGGPSAGMMFALGIIDKLTEGSLNGGAAVAGTGTIDAAGEVGPIGGIRQKMFGAVDAGADWFLSPAQNCGEVVGHVPDGLQVLSVSTLDEALAALEGIAADDVSGLPTCDAAEPID</sequence>
<name>A0A2T4UXT9_9MICO</name>
<dbReference type="InterPro" id="IPR008269">
    <property type="entry name" value="Lon_proteolytic"/>
</dbReference>
<dbReference type="InterPro" id="IPR036034">
    <property type="entry name" value="PDZ_sf"/>
</dbReference>
<dbReference type="InterPro" id="IPR001478">
    <property type="entry name" value="PDZ"/>
</dbReference>
<dbReference type="RefSeq" id="WP_107575518.1">
    <property type="nucleotide sequence ID" value="NZ_PZPL01000001.1"/>
</dbReference>
<dbReference type="SUPFAM" id="SSF54211">
    <property type="entry name" value="Ribosomal protein S5 domain 2-like"/>
    <property type="match status" value="1"/>
</dbReference>
<keyword evidence="1" id="KW-0645">Protease</keyword>
<evidence type="ECO:0000256" key="1">
    <source>
        <dbReference type="PROSITE-ProRule" id="PRU01122"/>
    </source>
</evidence>
<keyword evidence="2" id="KW-1133">Transmembrane helix</keyword>
<feature type="domain" description="Lon proteolytic" evidence="4">
    <location>
        <begin position="253"/>
        <end position="351"/>
    </location>
</feature>
<feature type="active site" evidence="1">
    <location>
        <position position="303"/>
    </location>
</feature>